<evidence type="ECO:0000256" key="8">
    <source>
        <dbReference type="ARBA" id="ARBA00029447"/>
    </source>
</evidence>
<dbReference type="SMART" id="SM00304">
    <property type="entry name" value="HAMP"/>
    <property type="match status" value="1"/>
</dbReference>
<gene>
    <name evidence="13" type="primary">mcpB_4</name>
    <name evidence="13" type="ORF">NCTC9695_01512</name>
</gene>
<feature type="domain" description="HAMP" evidence="12">
    <location>
        <begin position="458"/>
        <end position="512"/>
    </location>
</feature>
<keyword evidence="2" id="KW-1003">Cell membrane</keyword>
<evidence type="ECO:0000256" key="3">
    <source>
        <dbReference type="ARBA" id="ARBA00022500"/>
    </source>
</evidence>
<evidence type="ECO:0000259" key="11">
    <source>
        <dbReference type="PROSITE" id="PS50111"/>
    </source>
</evidence>
<protein>
    <submittedName>
        <fullName evidence="13">H3</fullName>
    </submittedName>
</protein>
<keyword evidence="7 9" id="KW-0807">Transducer</keyword>
<evidence type="ECO:0000256" key="7">
    <source>
        <dbReference type="ARBA" id="ARBA00023224"/>
    </source>
</evidence>
<comment type="subcellular location">
    <subcellularLocation>
        <location evidence="1">Cell membrane</location>
        <topology evidence="1">Multi-pass membrane protein</topology>
    </subcellularLocation>
</comment>
<dbReference type="SUPFAM" id="SSF103190">
    <property type="entry name" value="Sensory domain-like"/>
    <property type="match status" value="1"/>
</dbReference>
<feature type="transmembrane region" description="Helical" evidence="10">
    <location>
        <begin position="170"/>
        <end position="191"/>
    </location>
</feature>
<dbReference type="EMBL" id="LR134182">
    <property type="protein sequence ID" value="VEB41098.1"/>
    <property type="molecule type" value="Genomic_DNA"/>
</dbReference>
<dbReference type="CDD" id="cd11386">
    <property type="entry name" value="MCP_signal"/>
    <property type="match status" value="1"/>
</dbReference>
<feature type="domain" description="Methyl-accepting transducer" evidence="11">
    <location>
        <begin position="517"/>
        <end position="753"/>
    </location>
</feature>
<keyword evidence="5 10" id="KW-1133">Transmembrane helix</keyword>
<dbReference type="Pfam" id="PF02743">
    <property type="entry name" value="dCache_1"/>
    <property type="match status" value="1"/>
</dbReference>
<dbReference type="Gene3D" id="3.30.450.20">
    <property type="entry name" value="PAS domain"/>
    <property type="match status" value="2"/>
</dbReference>
<dbReference type="Proteomes" id="UP000275777">
    <property type="component" value="Chromosome"/>
</dbReference>
<dbReference type="PROSITE" id="PS50885">
    <property type="entry name" value="HAMP"/>
    <property type="match status" value="1"/>
</dbReference>
<keyword evidence="3" id="KW-0145">Chemotaxis</keyword>
<dbReference type="Pfam" id="PF00672">
    <property type="entry name" value="HAMP"/>
    <property type="match status" value="1"/>
</dbReference>
<keyword evidence="4 10" id="KW-0812">Transmembrane</keyword>
<organism evidence="13 14">
    <name type="scientific">Chromobacterium violaceum</name>
    <dbReference type="NCBI Taxonomy" id="536"/>
    <lineage>
        <taxon>Bacteria</taxon>
        <taxon>Pseudomonadati</taxon>
        <taxon>Pseudomonadota</taxon>
        <taxon>Betaproteobacteria</taxon>
        <taxon>Neisseriales</taxon>
        <taxon>Chromobacteriaceae</taxon>
        <taxon>Chromobacterium</taxon>
    </lineage>
</organism>
<evidence type="ECO:0000256" key="10">
    <source>
        <dbReference type="SAM" id="Phobius"/>
    </source>
</evidence>
<evidence type="ECO:0000256" key="1">
    <source>
        <dbReference type="ARBA" id="ARBA00004651"/>
    </source>
</evidence>
<evidence type="ECO:0000313" key="13">
    <source>
        <dbReference type="EMBL" id="VEB41098.1"/>
    </source>
</evidence>
<proteinExistence type="inferred from homology"/>
<evidence type="ECO:0000313" key="14">
    <source>
        <dbReference type="Proteomes" id="UP000275777"/>
    </source>
</evidence>
<dbReference type="FunFam" id="1.10.287.950:FF:000001">
    <property type="entry name" value="Methyl-accepting chemotaxis sensory transducer"/>
    <property type="match status" value="1"/>
</dbReference>
<dbReference type="GO" id="GO:0007165">
    <property type="term" value="P:signal transduction"/>
    <property type="evidence" value="ECO:0007669"/>
    <property type="project" value="UniProtKB-KW"/>
</dbReference>
<evidence type="ECO:0000256" key="9">
    <source>
        <dbReference type="PROSITE-ProRule" id="PRU00284"/>
    </source>
</evidence>
<comment type="similarity">
    <text evidence="8">Belongs to the methyl-accepting chemotaxis (MCP) protein family.</text>
</comment>
<dbReference type="PROSITE" id="PS50111">
    <property type="entry name" value="CHEMOTAXIS_TRANSDUC_2"/>
    <property type="match status" value="1"/>
</dbReference>
<dbReference type="Pfam" id="PF00015">
    <property type="entry name" value="MCPsignal"/>
    <property type="match status" value="1"/>
</dbReference>
<evidence type="ECO:0000256" key="4">
    <source>
        <dbReference type="ARBA" id="ARBA00022692"/>
    </source>
</evidence>
<dbReference type="GO" id="GO:0005886">
    <property type="term" value="C:plasma membrane"/>
    <property type="evidence" value="ECO:0007669"/>
    <property type="project" value="UniProtKB-SubCell"/>
</dbReference>
<evidence type="ECO:0000256" key="2">
    <source>
        <dbReference type="ARBA" id="ARBA00022475"/>
    </source>
</evidence>
<name>A0A3S4HJT9_CHRVL</name>
<dbReference type="InterPro" id="IPR033479">
    <property type="entry name" value="dCache_1"/>
</dbReference>
<dbReference type="PANTHER" id="PTHR32089">
    <property type="entry name" value="METHYL-ACCEPTING CHEMOTAXIS PROTEIN MCPB"/>
    <property type="match status" value="1"/>
</dbReference>
<dbReference type="GO" id="GO:0006935">
    <property type="term" value="P:chemotaxis"/>
    <property type="evidence" value="ECO:0007669"/>
    <property type="project" value="UniProtKB-KW"/>
</dbReference>
<dbReference type="InterPro" id="IPR029151">
    <property type="entry name" value="Sensor-like_sf"/>
</dbReference>
<evidence type="ECO:0000256" key="6">
    <source>
        <dbReference type="ARBA" id="ARBA00023136"/>
    </source>
</evidence>
<dbReference type="CDD" id="cd06225">
    <property type="entry name" value="HAMP"/>
    <property type="match status" value="1"/>
</dbReference>
<sequence>MQKVIDKIGDVALSTSEQHNATTAMAQSTESINNQILDSDAALQGAMQTLESLKQLATICRARSAASSCKRFRRAGWPVWRKSHGLGDFCQENQSHWHNRLALHRVACKRCLQSTRSEYAPILTSCDPQHAPAEPAAQKGRRRRPFCRPEDWQRERSYKSIAMKSIRSKIALLLALAMLVATLSTAVSAYFKFRDNLSAGVSAQLDLAIGGQQRFVTSWLEQRKQIIASAVRHGGEADPTLYLQQLAEAGGYAQIFVGDGDSKGMVYSIPGKQKPSPDYDPASRAWFKAAKAQGGVIVTAPYKPASASIKDLVITIAQALPAGNKVVGGDIAIGQLVKSVLSVSLPGNGFVFLMGKDGKLIAYPKADTALKPLSELMPGMDAARIAGLLDKPELATVELDGASRLLRLSSVEGSDWVLGVVVDSELRDAPLRQMMVSMALSLLAALAITQLLAGAYLRRLLRGLFQVRDALREISQGEGDLTRRIEAEGRDEVAQMAEAFNQFVGRLNGMFRELRAEAEQLAQGVIAVGGDVARLAEDSHMLADISSSNAAAIEQVTVSISHIADATRETDSLARDTGAHAQSSAEELQRISSEMASTSVSVGELSALLASLQQRSQEISKITGVIRDIADQTNLLALNAAIEAARAGEQGRGFAVVADEVRKLAERTGSATVEIGDMVQNILAETGRAVGNMDRTIGAVDGSAAQTEQARARLVEITEAMRQVVDKIGDVALSTGEQHNATTAMAQSTESINNKILDSDAALQSAQRTLSTLDGVARSMQQAFSRFKL</sequence>
<dbReference type="Gene3D" id="1.10.287.950">
    <property type="entry name" value="Methyl-accepting chemotaxis protein"/>
    <property type="match status" value="1"/>
</dbReference>
<dbReference type="AlphaFoldDB" id="A0A3S4HJT9"/>
<dbReference type="SUPFAM" id="SSF58104">
    <property type="entry name" value="Methyl-accepting chemotaxis protein (MCP) signaling domain"/>
    <property type="match status" value="1"/>
</dbReference>
<dbReference type="SMART" id="SM00283">
    <property type="entry name" value="MA"/>
    <property type="match status" value="1"/>
</dbReference>
<dbReference type="InterPro" id="IPR003660">
    <property type="entry name" value="HAMP_dom"/>
</dbReference>
<keyword evidence="6 10" id="KW-0472">Membrane</keyword>
<reference evidence="13 14" key="1">
    <citation type="submission" date="2018-12" db="EMBL/GenBank/DDBJ databases">
        <authorList>
            <consortium name="Pathogen Informatics"/>
        </authorList>
    </citation>
    <scope>NUCLEOTIDE SEQUENCE [LARGE SCALE GENOMIC DNA]</scope>
    <source>
        <strain evidence="13 14">NCTC9695</strain>
    </source>
</reference>
<evidence type="ECO:0000259" key="12">
    <source>
        <dbReference type="PROSITE" id="PS50885"/>
    </source>
</evidence>
<dbReference type="PANTHER" id="PTHR32089:SF112">
    <property type="entry name" value="LYSOZYME-LIKE PROTEIN-RELATED"/>
    <property type="match status" value="1"/>
</dbReference>
<dbReference type="InterPro" id="IPR004089">
    <property type="entry name" value="MCPsignal_dom"/>
</dbReference>
<accession>A0A3S4HJT9</accession>
<dbReference type="CDD" id="cd12912">
    <property type="entry name" value="PDC2_MCP_like"/>
    <property type="match status" value="1"/>
</dbReference>
<evidence type="ECO:0000256" key="5">
    <source>
        <dbReference type="ARBA" id="ARBA00022989"/>
    </source>
</evidence>